<dbReference type="GO" id="GO:0032957">
    <property type="term" value="P:inositol trisphosphate metabolic process"/>
    <property type="evidence" value="ECO:0007669"/>
    <property type="project" value="InterPro"/>
</dbReference>
<protein>
    <recommendedName>
        <fullName evidence="2">Inositol-tetrakisphosphate 1-kinase N-terminal domain-containing protein</fullName>
    </recommendedName>
</protein>
<proteinExistence type="predicted"/>
<dbReference type="Gene3D" id="3.40.50.11370">
    <property type="match status" value="1"/>
</dbReference>
<reference evidence="3 4" key="1">
    <citation type="journal article" date="2020" name="IScience">
        <title>Genome Sequencing of the Endangered Kingdonia uniflora (Circaeasteraceae, Ranunculales) Reveals Potential Mechanisms of Evolutionary Specialization.</title>
        <authorList>
            <person name="Sun Y."/>
            <person name="Deng T."/>
            <person name="Zhang A."/>
            <person name="Moore M.J."/>
            <person name="Landis J.B."/>
            <person name="Lin N."/>
            <person name="Zhang H."/>
            <person name="Zhang X."/>
            <person name="Huang J."/>
            <person name="Zhang X."/>
            <person name="Sun H."/>
            <person name="Wang H."/>
        </authorList>
    </citation>
    <scope>NUCLEOTIDE SEQUENCE [LARGE SCALE GENOMIC DNA]</scope>
    <source>
        <strain evidence="3">TB1705</strain>
        <tissue evidence="3">Leaf</tissue>
    </source>
</reference>
<feature type="compositionally biased region" description="Basic and acidic residues" evidence="1">
    <location>
        <begin position="111"/>
        <end position="121"/>
    </location>
</feature>
<dbReference type="Proteomes" id="UP000541444">
    <property type="component" value="Unassembled WGS sequence"/>
</dbReference>
<sequence length="172" mass="19548">MKLNGEISLCEDHEQDETQSENNLIELSTLQQHPQKLFVVGYALTSKKTKSFLQPKLESLARKKGILFVAIDRNIALSDQGPFDILLHKLSGKEWGQVLEVKRRGRGYKGGGERRGEEKGRRTGAKQSKNLKVLKVMGTLFHFAGTWENNTTSFDYWTFEVKPRNLEVLLSA</sequence>
<dbReference type="GO" id="GO:0005524">
    <property type="term" value="F:ATP binding"/>
    <property type="evidence" value="ECO:0007669"/>
    <property type="project" value="InterPro"/>
</dbReference>
<feature type="domain" description="Inositol-tetrakisphosphate 1-kinase N-terminal" evidence="2">
    <location>
        <begin position="39"/>
        <end position="100"/>
    </location>
</feature>
<keyword evidence="4" id="KW-1185">Reference proteome</keyword>
<dbReference type="OrthoDB" id="25308at2759"/>
<accession>A0A7J7LI03</accession>
<dbReference type="PANTHER" id="PTHR14217">
    <property type="entry name" value="INOSITOL-TETRAKISPHOSPHATE 1-KINASE"/>
    <property type="match status" value="1"/>
</dbReference>
<dbReference type="GO" id="GO:0052725">
    <property type="term" value="F:inositol-1,3,4-trisphosphate 6-kinase activity"/>
    <property type="evidence" value="ECO:0007669"/>
    <property type="project" value="InterPro"/>
</dbReference>
<dbReference type="PANTHER" id="PTHR14217:SF39">
    <property type="entry name" value="INOSITOL-TETRAKISPHOSPHATE 1-KINASE 3"/>
    <property type="match status" value="1"/>
</dbReference>
<organism evidence="3 4">
    <name type="scientific">Kingdonia uniflora</name>
    <dbReference type="NCBI Taxonomy" id="39325"/>
    <lineage>
        <taxon>Eukaryota</taxon>
        <taxon>Viridiplantae</taxon>
        <taxon>Streptophyta</taxon>
        <taxon>Embryophyta</taxon>
        <taxon>Tracheophyta</taxon>
        <taxon>Spermatophyta</taxon>
        <taxon>Magnoliopsida</taxon>
        <taxon>Ranunculales</taxon>
        <taxon>Circaeasteraceae</taxon>
        <taxon>Kingdonia</taxon>
    </lineage>
</organism>
<comment type="caution">
    <text evidence="3">The sequence shown here is derived from an EMBL/GenBank/DDBJ whole genome shotgun (WGS) entry which is preliminary data.</text>
</comment>
<dbReference type="Pfam" id="PF17927">
    <property type="entry name" value="Ins134_P3_kin_N"/>
    <property type="match status" value="1"/>
</dbReference>
<feature type="region of interest" description="Disordered" evidence="1">
    <location>
        <begin position="106"/>
        <end position="125"/>
    </location>
</feature>
<dbReference type="GO" id="GO:0005737">
    <property type="term" value="C:cytoplasm"/>
    <property type="evidence" value="ECO:0007669"/>
    <property type="project" value="TreeGrafter"/>
</dbReference>
<dbReference type="InterPro" id="IPR008656">
    <property type="entry name" value="Inositol_tetrakis-P_1-kinase"/>
</dbReference>
<evidence type="ECO:0000256" key="1">
    <source>
        <dbReference type="SAM" id="MobiDB-lite"/>
    </source>
</evidence>
<gene>
    <name evidence="3" type="ORF">GIB67_037087</name>
</gene>
<dbReference type="AlphaFoldDB" id="A0A7J7LI03"/>
<evidence type="ECO:0000259" key="2">
    <source>
        <dbReference type="Pfam" id="PF17927"/>
    </source>
</evidence>
<dbReference type="GO" id="GO:0047325">
    <property type="term" value="F:inositol-3,4,5,6-tetrakisphosphate 1-kinase activity"/>
    <property type="evidence" value="ECO:0007669"/>
    <property type="project" value="InterPro"/>
</dbReference>
<dbReference type="EMBL" id="JACGCM010002279">
    <property type="protein sequence ID" value="KAF6142169.1"/>
    <property type="molecule type" value="Genomic_DNA"/>
</dbReference>
<dbReference type="GO" id="GO:0052726">
    <property type="term" value="F:inositol-1,3,4-trisphosphate 5-kinase activity"/>
    <property type="evidence" value="ECO:0007669"/>
    <property type="project" value="InterPro"/>
</dbReference>
<dbReference type="GO" id="GO:0000287">
    <property type="term" value="F:magnesium ion binding"/>
    <property type="evidence" value="ECO:0007669"/>
    <property type="project" value="InterPro"/>
</dbReference>
<name>A0A7J7LI03_9MAGN</name>
<evidence type="ECO:0000313" key="4">
    <source>
        <dbReference type="Proteomes" id="UP000541444"/>
    </source>
</evidence>
<evidence type="ECO:0000313" key="3">
    <source>
        <dbReference type="EMBL" id="KAF6142169.1"/>
    </source>
</evidence>
<dbReference type="InterPro" id="IPR041429">
    <property type="entry name" value="ITPK1_N"/>
</dbReference>